<feature type="compositionally biased region" description="Gly residues" evidence="1">
    <location>
        <begin position="55"/>
        <end position="65"/>
    </location>
</feature>
<gene>
    <name evidence="2" type="ORF">SCP_0804140</name>
</gene>
<organism evidence="2 3">
    <name type="scientific">Sparassis crispa</name>
    <dbReference type="NCBI Taxonomy" id="139825"/>
    <lineage>
        <taxon>Eukaryota</taxon>
        <taxon>Fungi</taxon>
        <taxon>Dikarya</taxon>
        <taxon>Basidiomycota</taxon>
        <taxon>Agaricomycotina</taxon>
        <taxon>Agaricomycetes</taxon>
        <taxon>Polyporales</taxon>
        <taxon>Sparassidaceae</taxon>
        <taxon>Sparassis</taxon>
    </lineage>
</organism>
<dbReference type="AlphaFoldDB" id="A0A401GUM7"/>
<feature type="compositionally biased region" description="Polar residues" evidence="1">
    <location>
        <begin position="113"/>
        <end position="126"/>
    </location>
</feature>
<name>A0A401GUM7_9APHY</name>
<protein>
    <submittedName>
        <fullName evidence="2">Uncharacterized protein</fullName>
    </submittedName>
</protein>
<keyword evidence="3" id="KW-1185">Reference proteome</keyword>
<evidence type="ECO:0000313" key="3">
    <source>
        <dbReference type="Proteomes" id="UP000287166"/>
    </source>
</evidence>
<sequence>MQSAGPNSVSAGYVYVEVEDDPFLSVPARGQPSRASSSSRSGSGSGSGYEYSSGAGYGHGYGPVGGRQQVTSPSMLSDDGAEDGVPYDTLRHKSIRRGILERLKFGTVRRPASQETVSSPTASTVQHRPGHRRADSDFNVDDVQTAVSSASANMYSGTTAASVYSGRYVKRYHAETRDMLSRAKKLFGAIVAINSPG</sequence>
<evidence type="ECO:0000313" key="2">
    <source>
        <dbReference type="EMBL" id="GBE85890.1"/>
    </source>
</evidence>
<dbReference type="EMBL" id="BFAD01000008">
    <property type="protein sequence ID" value="GBE85890.1"/>
    <property type="molecule type" value="Genomic_DNA"/>
</dbReference>
<dbReference type="GeneID" id="38782807"/>
<dbReference type="OrthoDB" id="3269515at2759"/>
<evidence type="ECO:0000256" key="1">
    <source>
        <dbReference type="SAM" id="MobiDB-lite"/>
    </source>
</evidence>
<feature type="region of interest" description="Disordered" evidence="1">
    <location>
        <begin position="24"/>
        <end position="89"/>
    </location>
</feature>
<reference evidence="2 3" key="1">
    <citation type="journal article" date="2018" name="Sci. Rep.">
        <title>Genome sequence of the cauliflower mushroom Sparassis crispa (Hanabiratake) and its association with beneficial usage.</title>
        <authorList>
            <person name="Kiyama R."/>
            <person name="Furutani Y."/>
            <person name="Kawaguchi K."/>
            <person name="Nakanishi T."/>
        </authorList>
    </citation>
    <scope>NUCLEOTIDE SEQUENCE [LARGE SCALE GENOMIC DNA]</scope>
</reference>
<feature type="compositionally biased region" description="Low complexity" evidence="1">
    <location>
        <begin position="27"/>
        <end position="54"/>
    </location>
</feature>
<accession>A0A401GUM7</accession>
<proteinExistence type="predicted"/>
<comment type="caution">
    <text evidence="2">The sequence shown here is derived from an EMBL/GenBank/DDBJ whole genome shotgun (WGS) entry which is preliminary data.</text>
</comment>
<dbReference type="InParanoid" id="A0A401GUM7"/>
<dbReference type="Proteomes" id="UP000287166">
    <property type="component" value="Unassembled WGS sequence"/>
</dbReference>
<feature type="region of interest" description="Disordered" evidence="1">
    <location>
        <begin position="110"/>
        <end position="136"/>
    </location>
</feature>
<dbReference type="RefSeq" id="XP_027616803.1">
    <property type="nucleotide sequence ID" value="XM_027761002.1"/>
</dbReference>